<reference evidence="2 3" key="1">
    <citation type="submission" date="2022-10" db="EMBL/GenBank/DDBJ databases">
        <title>Roseococcus glaciei nov., sp. nov., isolated from glacier.</title>
        <authorList>
            <person name="Liu Q."/>
            <person name="Xin Y.-H."/>
        </authorList>
    </citation>
    <scope>NUCLEOTIDE SEQUENCE [LARGE SCALE GENOMIC DNA]</scope>
    <source>
        <strain evidence="2 3">MDT2-1-1</strain>
    </source>
</reference>
<name>A0ABT3NZH0_9PROT</name>
<keyword evidence="3" id="KW-1185">Reference proteome</keyword>
<feature type="transmembrane region" description="Helical" evidence="1">
    <location>
        <begin position="20"/>
        <end position="47"/>
    </location>
</feature>
<protein>
    <recommendedName>
        <fullName evidence="4">DUF2232 domain-containing protein</fullName>
    </recommendedName>
</protein>
<feature type="transmembrane region" description="Helical" evidence="1">
    <location>
        <begin position="261"/>
        <end position="287"/>
    </location>
</feature>
<dbReference type="RefSeq" id="WP_301591117.1">
    <property type="nucleotide sequence ID" value="NZ_JAPFQI010000012.1"/>
</dbReference>
<comment type="caution">
    <text evidence="2">The sequence shown here is derived from an EMBL/GenBank/DDBJ whole genome shotgun (WGS) entry which is preliminary data.</text>
</comment>
<gene>
    <name evidence="2" type="ORF">OF850_15205</name>
</gene>
<feature type="transmembrane region" description="Helical" evidence="1">
    <location>
        <begin position="233"/>
        <end position="249"/>
    </location>
</feature>
<evidence type="ECO:0000313" key="2">
    <source>
        <dbReference type="EMBL" id="MCW8086979.1"/>
    </source>
</evidence>
<feature type="transmembrane region" description="Helical" evidence="1">
    <location>
        <begin position="167"/>
        <end position="189"/>
    </location>
</feature>
<sequence length="299" mass="30787">MSGHGTGQGGASVSAATPAALAAGACSALCALWAMRGLPLGGLLLWVTPLPLLLAGLGFGARAAAIAVVVASLSLLLLSPLLGLAIYLFAFGLPAALLVGAAQQPGRMELALPLALLGIWPAAIVLGLAVLIPDLEGAMREAVALGTQRMGVALPEGMVEQVARVKAAAAGFWVALTMVVNGLVAQRILERRGLALHPSPPAEALRVPDWYLLLPGLALGGLLAVGGAVPLSVLLILLVPFLLLGVAAVHRRLRDRPGRMAFLVGFYLLMLLFLQVMAPLMVGLGLFEQIRRRPAPPPT</sequence>
<keyword evidence="1" id="KW-0812">Transmembrane</keyword>
<dbReference type="InterPro" id="IPR018710">
    <property type="entry name" value="DUF2232"/>
</dbReference>
<keyword evidence="1" id="KW-1133">Transmembrane helix</keyword>
<evidence type="ECO:0000256" key="1">
    <source>
        <dbReference type="SAM" id="Phobius"/>
    </source>
</evidence>
<evidence type="ECO:0008006" key="4">
    <source>
        <dbReference type="Google" id="ProtNLM"/>
    </source>
</evidence>
<dbReference type="Pfam" id="PF09991">
    <property type="entry name" value="DUF2232"/>
    <property type="match status" value="1"/>
</dbReference>
<evidence type="ECO:0000313" key="3">
    <source>
        <dbReference type="Proteomes" id="UP001526430"/>
    </source>
</evidence>
<accession>A0ABT3NZH0</accession>
<organism evidence="2 3">
    <name type="scientific">Sabulicella glaciei</name>
    <dbReference type="NCBI Taxonomy" id="2984948"/>
    <lineage>
        <taxon>Bacteria</taxon>
        <taxon>Pseudomonadati</taxon>
        <taxon>Pseudomonadota</taxon>
        <taxon>Alphaproteobacteria</taxon>
        <taxon>Acetobacterales</taxon>
        <taxon>Acetobacteraceae</taxon>
        <taxon>Sabulicella</taxon>
    </lineage>
</organism>
<dbReference type="EMBL" id="JAPFQI010000012">
    <property type="protein sequence ID" value="MCW8086979.1"/>
    <property type="molecule type" value="Genomic_DNA"/>
</dbReference>
<proteinExistence type="predicted"/>
<dbReference type="Proteomes" id="UP001526430">
    <property type="component" value="Unassembled WGS sequence"/>
</dbReference>
<keyword evidence="1" id="KW-0472">Membrane</keyword>
<feature type="transmembrane region" description="Helical" evidence="1">
    <location>
        <begin position="114"/>
        <end position="132"/>
    </location>
</feature>